<dbReference type="GO" id="GO:0008081">
    <property type="term" value="F:phosphoric diester hydrolase activity"/>
    <property type="evidence" value="ECO:0007669"/>
    <property type="project" value="InterPro"/>
</dbReference>
<dbReference type="InterPro" id="IPR030395">
    <property type="entry name" value="GP_PDE_dom"/>
</dbReference>
<organism evidence="2 3">
    <name type="scientific">Flavobacterium bomense</name>
    <dbReference type="NCBI Taxonomy" id="2497483"/>
    <lineage>
        <taxon>Bacteria</taxon>
        <taxon>Pseudomonadati</taxon>
        <taxon>Bacteroidota</taxon>
        <taxon>Flavobacteriia</taxon>
        <taxon>Flavobacteriales</taxon>
        <taxon>Flavobacteriaceae</taxon>
        <taxon>Flavobacterium</taxon>
    </lineage>
</organism>
<dbReference type="GO" id="GO:0006629">
    <property type="term" value="P:lipid metabolic process"/>
    <property type="evidence" value="ECO:0007669"/>
    <property type="project" value="InterPro"/>
</dbReference>
<reference evidence="2 3" key="1">
    <citation type="submission" date="2018-12" db="EMBL/GenBank/DDBJ databases">
        <title>Flavobacterium sp. nov., isolated from glacier ice.</title>
        <authorList>
            <person name="Liu Q."/>
            <person name="Xin Y.-H."/>
        </authorList>
    </citation>
    <scope>NUCLEOTIDE SEQUENCE [LARGE SCALE GENOMIC DNA]</scope>
    <source>
        <strain evidence="2 3">RB1N8</strain>
    </source>
</reference>
<dbReference type="Pfam" id="PF03009">
    <property type="entry name" value="GDPD"/>
    <property type="match status" value="1"/>
</dbReference>
<comment type="caution">
    <text evidence="2">The sequence shown here is derived from an EMBL/GenBank/DDBJ whole genome shotgun (WGS) entry which is preliminary data.</text>
</comment>
<evidence type="ECO:0000313" key="2">
    <source>
        <dbReference type="EMBL" id="RTZ07806.1"/>
    </source>
</evidence>
<dbReference type="AlphaFoldDB" id="A0A432CQ95"/>
<dbReference type="EMBL" id="RYDJ01000001">
    <property type="protein sequence ID" value="RTZ07806.1"/>
    <property type="molecule type" value="Genomic_DNA"/>
</dbReference>
<feature type="domain" description="GP-PDE" evidence="1">
    <location>
        <begin position="1"/>
        <end position="225"/>
    </location>
</feature>
<dbReference type="PANTHER" id="PTHR46211:SF14">
    <property type="entry name" value="GLYCEROPHOSPHODIESTER PHOSPHODIESTERASE"/>
    <property type="match status" value="1"/>
</dbReference>
<name>A0A432CQ95_9FLAO</name>
<dbReference type="PANTHER" id="PTHR46211">
    <property type="entry name" value="GLYCEROPHOSPHORYL DIESTER PHOSPHODIESTERASE"/>
    <property type="match status" value="1"/>
</dbReference>
<sequence length="225" mass="25646">MLKIGHRGAKGYEPENTLVSFQKALDLHVDGIELDVHLSADEELIVIHDETIDRTTNGKGFVKVLSLQELKAFRINGKHQIPTLQEVFDLVNQGCLINIELKSYEATDKVVSLIEKYVAKKGWKYDRFLISSFDWNALQQVAFLNDKISIGVLTETDLDLALAFAKFIQAKSIHPHFHLLTKENTAQMQEKGLQVFPWTINELEDIQKIKTFNVNGIITDFPNRI</sequence>
<keyword evidence="3" id="KW-1185">Reference proteome</keyword>
<evidence type="ECO:0000313" key="3">
    <source>
        <dbReference type="Proteomes" id="UP000280825"/>
    </source>
</evidence>
<accession>A0A432CQ95</accession>
<dbReference type="RefSeq" id="WP_126458244.1">
    <property type="nucleotide sequence ID" value="NZ_RYDJ01000001.1"/>
</dbReference>
<evidence type="ECO:0000259" key="1">
    <source>
        <dbReference type="PROSITE" id="PS51704"/>
    </source>
</evidence>
<dbReference type="InterPro" id="IPR017946">
    <property type="entry name" value="PLC-like_Pdiesterase_TIM-brl"/>
</dbReference>
<dbReference type="SUPFAM" id="SSF51695">
    <property type="entry name" value="PLC-like phosphodiesterases"/>
    <property type="match status" value="1"/>
</dbReference>
<proteinExistence type="predicted"/>
<dbReference type="Gene3D" id="3.20.20.190">
    <property type="entry name" value="Phosphatidylinositol (PI) phosphodiesterase"/>
    <property type="match status" value="1"/>
</dbReference>
<dbReference type="Proteomes" id="UP000280825">
    <property type="component" value="Unassembled WGS sequence"/>
</dbReference>
<protein>
    <submittedName>
        <fullName evidence="2">Glycerophosphodiester phosphodiesterase</fullName>
    </submittedName>
</protein>
<dbReference type="PROSITE" id="PS51704">
    <property type="entry name" value="GP_PDE"/>
    <property type="match status" value="1"/>
</dbReference>
<gene>
    <name evidence="2" type="ORF">EKL98_00365</name>
</gene>